<evidence type="ECO:0000256" key="5">
    <source>
        <dbReference type="ARBA" id="ARBA00022898"/>
    </source>
</evidence>
<dbReference type="GO" id="GO:0030170">
    <property type="term" value="F:pyridoxal phosphate binding"/>
    <property type="evidence" value="ECO:0007669"/>
    <property type="project" value="InterPro"/>
</dbReference>
<gene>
    <name evidence="8" type="ORF">N7383_20510</name>
</gene>
<dbReference type="PANTHER" id="PTHR11986">
    <property type="entry name" value="AMINOTRANSFERASE CLASS III"/>
    <property type="match status" value="1"/>
</dbReference>
<dbReference type="Pfam" id="PF00202">
    <property type="entry name" value="Aminotran_3"/>
    <property type="match status" value="1"/>
</dbReference>
<organism evidence="8 9">
    <name type="scientific">Enterobacter cloacae</name>
    <dbReference type="NCBI Taxonomy" id="550"/>
    <lineage>
        <taxon>Bacteria</taxon>
        <taxon>Pseudomonadati</taxon>
        <taxon>Pseudomonadota</taxon>
        <taxon>Gammaproteobacteria</taxon>
        <taxon>Enterobacterales</taxon>
        <taxon>Enterobacteriaceae</taxon>
        <taxon>Enterobacter</taxon>
        <taxon>Enterobacter cloacae complex</taxon>
    </lineage>
</organism>
<dbReference type="InterPro" id="IPR050103">
    <property type="entry name" value="Class-III_PLP-dep_AT"/>
</dbReference>
<comment type="similarity">
    <text evidence="2 7">Belongs to the class-III pyridoxal-phosphate-dependent aminotransferase family.</text>
</comment>
<dbReference type="CDD" id="cd00610">
    <property type="entry name" value="OAT_like"/>
    <property type="match status" value="1"/>
</dbReference>
<dbReference type="Gene3D" id="3.90.1150.10">
    <property type="entry name" value="Aspartate Aminotransferase, domain 1"/>
    <property type="match status" value="1"/>
</dbReference>
<evidence type="ECO:0000256" key="3">
    <source>
        <dbReference type="ARBA" id="ARBA00022576"/>
    </source>
</evidence>
<evidence type="ECO:0000256" key="1">
    <source>
        <dbReference type="ARBA" id="ARBA00001933"/>
    </source>
</evidence>
<evidence type="ECO:0000313" key="8">
    <source>
        <dbReference type="EMBL" id="MDH0198010.1"/>
    </source>
</evidence>
<protein>
    <submittedName>
        <fullName evidence="8">Aminotransferase class III-fold pyridoxal phosphate-dependent enzyme</fullName>
    </submittedName>
</protein>
<dbReference type="EMBL" id="JAODZM010000040">
    <property type="protein sequence ID" value="MDH0198010.1"/>
    <property type="molecule type" value="Genomic_DNA"/>
</dbReference>
<keyword evidence="4" id="KW-0808">Transferase</keyword>
<keyword evidence="5 7" id="KW-0663">Pyridoxal phosphate</keyword>
<evidence type="ECO:0000256" key="6">
    <source>
        <dbReference type="ARBA" id="ARBA00048671"/>
    </source>
</evidence>
<proteinExistence type="inferred from homology"/>
<dbReference type="PROSITE" id="PS00600">
    <property type="entry name" value="AA_TRANSFER_CLASS_3"/>
    <property type="match status" value="1"/>
</dbReference>
<dbReference type="AlphaFoldDB" id="A0AAW6S6N4"/>
<dbReference type="InterPro" id="IPR015424">
    <property type="entry name" value="PyrdxlP-dep_Trfase"/>
</dbReference>
<dbReference type="Gene3D" id="3.40.640.10">
    <property type="entry name" value="Type I PLP-dependent aspartate aminotransferase-like (Major domain)"/>
    <property type="match status" value="1"/>
</dbReference>
<comment type="cofactor">
    <cofactor evidence="1">
        <name>pyridoxal 5'-phosphate</name>
        <dbReference type="ChEBI" id="CHEBI:597326"/>
    </cofactor>
</comment>
<dbReference type="GO" id="GO:0034386">
    <property type="term" value="F:4-aminobutyrate:2-oxoglutarate transaminase activity"/>
    <property type="evidence" value="ECO:0007669"/>
    <property type="project" value="UniProtKB-EC"/>
</dbReference>
<reference evidence="8" key="1">
    <citation type="submission" date="2022-09" db="EMBL/GenBank/DDBJ databases">
        <title>Intensive care unit water sources are persistently colonized with multi-drug resistant bacteria and are the site of extensive horizontal gene transfer of antibiotic resistance genes.</title>
        <authorList>
            <person name="Diorio-Toth L."/>
        </authorList>
    </citation>
    <scope>NUCLEOTIDE SEQUENCE</scope>
    <source>
        <strain evidence="8">GD04139</strain>
    </source>
</reference>
<dbReference type="PIRSF" id="PIRSF000521">
    <property type="entry name" value="Transaminase_4ab_Lys_Orn"/>
    <property type="match status" value="1"/>
</dbReference>
<dbReference type="PANTHER" id="PTHR11986:SF58">
    <property type="entry name" value="LEUCINE_METHIONINE RACEMASE"/>
    <property type="match status" value="1"/>
</dbReference>
<evidence type="ECO:0000256" key="4">
    <source>
        <dbReference type="ARBA" id="ARBA00022679"/>
    </source>
</evidence>
<dbReference type="SUPFAM" id="SSF53383">
    <property type="entry name" value="PLP-dependent transferases"/>
    <property type="match status" value="1"/>
</dbReference>
<dbReference type="InterPro" id="IPR015421">
    <property type="entry name" value="PyrdxlP-dep_Trfase_major"/>
</dbReference>
<evidence type="ECO:0000256" key="2">
    <source>
        <dbReference type="ARBA" id="ARBA00008954"/>
    </source>
</evidence>
<evidence type="ECO:0000256" key="7">
    <source>
        <dbReference type="RuleBase" id="RU003560"/>
    </source>
</evidence>
<dbReference type="Proteomes" id="UP001158360">
    <property type="component" value="Unassembled WGS sequence"/>
</dbReference>
<comment type="caution">
    <text evidence="8">The sequence shown here is derived from an EMBL/GenBank/DDBJ whole genome shotgun (WGS) entry which is preliminary data.</text>
</comment>
<evidence type="ECO:0000313" key="9">
    <source>
        <dbReference type="Proteomes" id="UP001158360"/>
    </source>
</evidence>
<dbReference type="RefSeq" id="WP_058679647.1">
    <property type="nucleotide sequence ID" value="NZ_CAIZTI010000002.1"/>
</dbReference>
<dbReference type="InterPro" id="IPR005814">
    <property type="entry name" value="Aminotrans_3"/>
</dbReference>
<dbReference type="InterPro" id="IPR015422">
    <property type="entry name" value="PyrdxlP-dep_Trfase_small"/>
</dbReference>
<accession>A0AAW6S6N4</accession>
<comment type="catalytic activity">
    <reaction evidence="6">
        <text>4-aminobutanoate + 2-oxoglutarate = succinate semialdehyde + L-glutamate</text>
        <dbReference type="Rhea" id="RHEA:23352"/>
        <dbReference type="ChEBI" id="CHEBI:16810"/>
        <dbReference type="ChEBI" id="CHEBI:29985"/>
        <dbReference type="ChEBI" id="CHEBI:57706"/>
        <dbReference type="ChEBI" id="CHEBI:59888"/>
        <dbReference type="EC" id="2.6.1.19"/>
    </reaction>
    <physiologicalReaction direction="left-to-right" evidence="6">
        <dbReference type="Rhea" id="RHEA:23353"/>
    </physiologicalReaction>
</comment>
<sequence>MDTVVEQLLQRREGAVARGINQMHPVYIQRAENAVIYDVNNRRYIDFSGGIAALNTGHLHPKVIAAVERQLHQFTHSCFAATPYESYIAVCERINALMPGDFDRRSFLLTTGSEAVESALKVARAATRRSGVIVFSGAYHGRTFMTLAMNGKIAPYSQGMGIMPGPIFRAPFPQGETERDIAQALAGLRAILTSDIAPQDVAAIVIEPVQGEGGFYVVPPAFMRGLRELCDREGIVLIADEVQSGAGRTGTFFAIEQTGVDADLIVFGKSVAGGLPLSGVVGRESLINQVAPGGLGGTWAGNPLSCAAALAVLDLFEEKDLLGAARRLGQRLRKALESIVSPLAIGYEIRGVGAMIALELFSLENGVRTPATGLIDRLVKSCTRDGLILLKCGKQANAIRFLMPLTIEDSVLDEGLTIFAGALQQQIAYSGLAEVKRYGAV</sequence>
<keyword evidence="3 8" id="KW-0032">Aminotransferase</keyword>
<dbReference type="FunFam" id="3.40.640.10:FF:000013">
    <property type="entry name" value="4-aminobutyrate aminotransferase"/>
    <property type="match status" value="1"/>
</dbReference>
<dbReference type="GO" id="GO:0042802">
    <property type="term" value="F:identical protein binding"/>
    <property type="evidence" value="ECO:0007669"/>
    <property type="project" value="TreeGrafter"/>
</dbReference>
<name>A0AAW6S6N4_ENTCL</name>
<dbReference type="InterPro" id="IPR049704">
    <property type="entry name" value="Aminotrans_3_PPA_site"/>
</dbReference>